<organism evidence="3 4">
    <name type="scientific">Actinomycetospora aeridis</name>
    <dbReference type="NCBI Taxonomy" id="3129231"/>
    <lineage>
        <taxon>Bacteria</taxon>
        <taxon>Bacillati</taxon>
        <taxon>Actinomycetota</taxon>
        <taxon>Actinomycetes</taxon>
        <taxon>Pseudonocardiales</taxon>
        <taxon>Pseudonocardiaceae</taxon>
        <taxon>Actinomycetospora</taxon>
    </lineage>
</organism>
<name>A0ABU8N039_9PSEU</name>
<dbReference type="RefSeq" id="WP_337712188.1">
    <property type="nucleotide sequence ID" value="NZ_JBBEGL010000001.1"/>
</dbReference>
<feature type="transmembrane region" description="Helical" evidence="2">
    <location>
        <begin position="164"/>
        <end position="182"/>
    </location>
</feature>
<gene>
    <name evidence="3" type="ORF">WCD41_04635</name>
</gene>
<dbReference type="Pfam" id="PF11361">
    <property type="entry name" value="DUF3159"/>
    <property type="match status" value="1"/>
</dbReference>
<keyword evidence="2" id="KW-1133">Transmembrane helix</keyword>
<proteinExistence type="predicted"/>
<evidence type="ECO:0000313" key="3">
    <source>
        <dbReference type="EMBL" id="MEJ2885725.1"/>
    </source>
</evidence>
<feature type="transmembrane region" description="Helical" evidence="2">
    <location>
        <begin position="115"/>
        <end position="136"/>
    </location>
</feature>
<dbReference type="EMBL" id="JBBEGL010000001">
    <property type="protein sequence ID" value="MEJ2885725.1"/>
    <property type="molecule type" value="Genomic_DNA"/>
</dbReference>
<evidence type="ECO:0000256" key="2">
    <source>
        <dbReference type="SAM" id="Phobius"/>
    </source>
</evidence>
<dbReference type="InterPro" id="IPR016566">
    <property type="entry name" value="UCP010219"/>
</dbReference>
<feature type="transmembrane region" description="Helical" evidence="2">
    <location>
        <begin position="194"/>
        <end position="218"/>
    </location>
</feature>
<sequence length="231" mass="24185">MITEHERDAVTAPVPVAGPQDPTTALPTSPGKAILAQMGGWPGVVYTNVPAIVFSTATASLPLLTSLAIALGAAIALAVLRLVVRKETLVSASGGIIGVAAAGAITVWTGSARDFFLVGIWMAFAATLVLVATLVIRRPLTGMAWGWLYGTQFDWRGDRRSRRAHVVATAFAAVVFAGRFAVNQTLYLADSTGGLAAAKVVTGFPLTALMGLVVIWAFRRSTQRLIKGART</sequence>
<evidence type="ECO:0000256" key="1">
    <source>
        <dbReference type="SAM" id="MobiDB-lite"/>
    </source>
</evidence>
<feature type="transmembrane region" description="Helical" evidence="2">
    <location>
        <begin position="63"/>
        <end position="84"/>
    </location>
</feature>
<feature type="transmembrane region" description="Helical" evidence="2">
    <location>
        <begin position="89"/>
        <end position="109"/>
    </location>
</feature>
<accession>A0ABU8N039</accession>
<reference evidence="3 4" key="1">
    <citation type="submission" date="2024-03" db="EMBL/GenBank/DDBJ databases">
        <title>Actinomycetospora sp. OC33-EN06, a novel actinomycete isolated from wild orchid (Aerides multiflora).</title>
        <authorList>
            <person name="Suriyachadkun C."/>
        </authorList>
    </citation>
    <scope>NUCLEOTIDE SEQUENCE [LARGE SCALE GENOMIC DNA]</scope>
    <source>
        <strain evidence="3 4">OC33-EN06</strain>
    </source>
</reference>
<comment type="caution">
    <text evidence="3">The sequence shown here is derived from an EMBL/GenBank/DDBJ whole genome shotgun (WGS) entry which is preliminary data.</text>
</comment>
<protein>
    <submittedName>
        <fullName evidence="3">DUF3159 domain-containing protein</fullName>
    </submittedName>
</protein>
<keyword evidence="2" id="KW-0812">Transmembrane</keyword>
<evidence type="ECO:0000313" key="4">
    <source>
        <dbReference type="Proteomes" id="UP001370100"/>
    </source>
</evidence>
<dbReference type="Proteomes" id="UP001370100">
    <property type="component" value="Unassembled WGS sequence"/>
</dbReference>
<keyword evidence="2" id="KW-0472">Membrane</keyword>
<keyword evidence="4" id="KW-1185">Reference proteome</keyword>
<feature type="region of interest" description="Disordered" evidence="1">
    <location>
        <begin position="1"/>
        <end position="23"/>
    </location>
</feature>